<dbReference type="EMBL" id="QTTT01000001">
    <property type="protein sequence ID" value="REE99576.1"/>
    <property type="molecule type" value="Genomic_DNA"/>
</dbReference>
<evidence type="ECO:0000256" key="8">
    <source>
        <dbReference type="SAM" id="SignalP"/>
    </source>
</evidence>
<feature type="chain" id="PRO_5017599914" evidence="8">
    <location>
        <begin position="26"/>
        <end position="391"/>
    </location>
</feature>
<feature type="signal peptide" evidence="8">
    <location>
        <begin position="1"/>
        <end position="25"/>
    </location>
</feature>
<dbReference type="PROSITE" id="PS51892">
    <property type="entry name" value="SUBTILASE"/>
    <property type="match status" value="1"/>
</dbReference>
<evidence type="ECO:0000313" key="11">
    <source>
        <dbReference type="EMBL" id="REE99576.1"/>
    </source>
</evidence>
<sequence>MRRSALLGSVAALSLMLAAAPPALADDPKVEVARAKEGKGVPGQYIVTLKNGASLDGALSRARVKRPLHRYGKVLNGFAAKLSAAQVDRLRSDARVAAIEEDEYGTLSATQTDPPSWGLDRIDQANLPLDRSYTSTSTGAGVHAYVLDTGIKTDHPDFGGRATVAHDALGGDGQDCNGHGTHVAGTLGGSTYGVAKEVDLHSVRVGDCGNTVQSAMIAGMDWVAAHHVAPAVANISSSWPSSASLNAAADRLAASGVFVATAAGNGYDDGLFSLRFDACGWSPGSAEGSTTVANSTRTDRQSRSSNYGTCVDLYAPGTDIVSAGFRGGSLTLTGTSMAAPHVAGAAALYKATHGDADYRTIRTWLKTNATPNVLQQYETSTPNLLLDTRGL</sequence>
<dbReference type="PANTHER" id="PTHR43806">
    <property type="entry name" value="PEPTIDASE S8"/>
    <property type="match status" value="1"/>
</dbReference>
<evidence type="ECO:0000256" key="3">
    <source>
        <dbReference type="ARBA" id="ARBA00022801"/>
    </source>
</evidence>
<dbReference type="InterPro" id="IPR037045">
    <property type="entry name" value="S8pro/Inhibitor_I9_sf"/>
</dbReference>
<organism evidence="11 12">
    <name type="scientific">Thermomonospora umbrina</name>
    <dbReference type="NCBI Taxonomy" id="111806"/>
    <lineage>
        <taxon>Bacteria</taxon>
        <taxon>Bacillati</taxon>
        <taxon>Actinomycetota</taxon>
        <taxon>Actinomycetes</taxon>
        <taxon>Streptosporangiales</taxon>
        <taxon>Thermomonosporaceae</taxon>
        <taxon>Thermomonospora</taxon>
    </lineage>
</organism>
<feature type="active site" description="Charge relay system" evidence="5">
    <location>
        <position position="179"/>
    </location>
</feature>
<feature type="region of interest" description="Disordered" evidence="7">
    <location>
        <begin position="285"/>
        <end position="304"/>
    </location>
</feature>
<keyword evidence="8" id="KW-0732">Signal</keyword>
<proteinExistence type="inferred from homology"/>
<dbReference type="InterPro" id="IPR000209">
    <property type="entry name" value="Peptidase_S8/S53_dom"/>
</dbReference>
<evidence type="ECO:0000256" key="6">
    <source>
        <dbReference type="RuleBase" id="RU003355"/>
    </source>
</evidence>
<dbReference type="PROSITE" id="PS00138">
    <property type="entry name" value="SUBTILASE_SER"/>
    <property type="match status" value="1"/>
</dbReference>
<comment type="caution">
    <text evidence="11">The sequence shown here is derived from an EMBL/GenBank/DDBJ whole genome shotgun (WGS) entry which is preliminary data.</text>
</comment>
<dbReference type="FunFam" id="3.40.50.200:FF:000014">
    <property type="entry name" value="Proteinase K"/>
    <property type="match status" value="1"/>
</dbReference>
<dbReference type="Pfam" id="PF05922">
    <property type="entry name" value="Inhibitor_I9"/>
    <property type="match status" value="1"/>
</dbReference>
<dbReference type="Gene3D" id="3.30.70.80">
    <property type="entry name" value="Peptidase S8 propeptide/proteinase inhibitor I9"/>
    <property type="match status" value="1"/>
</dbReference>
<dbReference type="InterPro" id="IPR036852">
    <property type="entry name" value="Peptidase_S8/S53_dom_sf"/>
</dbReference>
<dbReference type="GO" id="GO:0005615">
    <property type="term" value="C:extracellular space"/>
    <property type="evidence" value="ECO:0007669"/>
    <property type="project" value="TreeGrafter"/>
</dbReference>
<reference evidence="11 12" key="1">
    <citation type="submission" date="2018-08" db="EMBL/GenBank/DDBJ databases">
        <title>Sequencing the genomes of 1000 actinobacteria strains.</title>
        <authorList>
            <person name="Klenk H.-P."/>
        </authorList>
    </citation>
    <scope>NUCLEOTIDE SEQUENCE [LARGE SCALE GENOMIC DNA]</scope>
    <source>
        <strain evidence="11 12">DSM 43927</strain>
    </source>
</reference>
<dbReference type="PRINTS" id="PR00723">
    <property type="entry name" value="SUBTILISIN"/>
</dbReference>
<evidence type="ECO:0000256" key="7">
    <source>
        <dbReference type="SAM" id="MobiDB-lite"/>
    </source>
</evidence>
<dbReference type="CDD" id="cd04077">
    <property type="entry name" value="Peptidases_S8_PCSK9_ProteinaseK_like"/>
    <property type="match status" value="1"/>
</dbReference>
<dbReference type="InterPro" id="IPR050131">
    <property type="entry name" value="Peptidase_S8_subtilisin-like"/>
</dbReference>
<dbReference type="InterPro" id="IPR022398">
    <property type="entry name" value="Peptidase_S8_His-AS"/>
</dbReference>
<dbReference type="GO" id="GO:0004252">
    <property type="term" value="F:serine-type endopeptidase activity"/>
    <property type="evidence" value="ECO:0007669"/>
    <property type="project" value="UniProtKB-UniRule"/>
</dbReference>
<dbReference type="InterPro" id="IPR023827">
    <property type="entry name" value="Peptidase_S8_Asp-AS"/>
</dbReference>
<keyword evidence="12" id="KW-1185">Reference proteome</keyword>
<dbReference type="SUPFAM" id="SSF54897">
    <property type="entry name" value="Protease propeptides/inhibitors"/>
    <property type="match status" value="1"/>
</dbReference>
<dbReference type="Pfam" id="PF00082">
    <property type="entry name" value="Peptidase_S8"/>
    <property type="match status" value="1"/>
</dbReference>
<evidence type="ECO:0000256" key="4">
    <source>
        <dbReference type="ARBA" id="ARBA00022825"/>
    </source>
</evidence>
<dbReference type="GO" id="GO:0006508">
    <property type="term" value="P:proteolysis"/>
    <property type="evidence" value="ECO:0007669"/>
    <property type="project" value="UniProtKB-KW"/>
</dbReference>
<keyword evidence="4 5" id="KW-0720">Serine protease</keyword>
<feature type="active site" description="Charge relay system" evidence="5">
    <location>
        <position position="148"/>
    </location>
</feature>
<dbReference type="SUPFAM" id="SSF52743">
    <property type="entry name" value="Subtilisin-like"/>
    <property type="match status" value="1"/>
</dbReference>
<keyword evidence="2 5" id="KW-0645">Protease</keyword>
<feature type="compositionally biased region" description="Polar residues" evidence="7">
    <location>
        <begin position="287"/>
        <end position="296"/>
    </location>
</feature>
<protein>
    <submittedName>
        <fullName evidence="11">Subtilisin family serine protease</fullName>
    </submittedName>
</protein>
<evidence type="ECO:0000313" key="12">
    <source>
        <dbReference type="Proteomes" id="UP000256661"/>
    </source>
</evidence>
<dbReference type="InterPro" id="IPR015500">
    <property type="entry name" value="Peptidase_S8_subtilisin-rel"/>
</dbReference>
<feature type="domain" description="Peptidase S8/S53" evidence="9">
    <location>
        <begin position="142"/>
        <end position="372"/>
    </location>
</feature>
<dbReference type="PROSITE" id="PS00136">
    <property type="entry name" value="SUBTILASE_ASP"/>
    <property type="match status" value="1"/>
</dbReference>
<dbReference type="RefSeq" id="WP_116024865.1">
    <property type="nucleotide sequence ID" value="NZ_QTTT01000001.1"/>
</dbReference>
<dbReference type="InterPro" id="IPR034193">
    <property type="entry name" value="PCSK9_ProteinaseK-like"/>
</dbReference>
<dbReference type="InterPro" id="IPR010259">
    <property type="entry name" value="S8pro/Inhibitor_I9"/>
</dbReference>
<dbReference type="InterPro" id="IPR023828">
    <property type="entry name" value="Peptidase_S8_Ser-AS"/>
</dbReference>
<accession>A0A3D9SUF2</accession>
<name>A0A3D9SUF2_9ACTN</name>
<dbReference type="PROSITE" id="PS00137">
    <property type="entry name" value="SUBTILASE_HIS"/>
    <property type="match status" value="1"/>
</dbReference>
<feature type="active site" description="Charge relay system" evidence="5">
    <location>
        <position position="336"/>
    </location>
</feature>
<gene>
    <name evidence="11" type="ORF">DFJ69_5089</name>
</gene>
<evidence type="ECO:0000256" key="5">
    <source>
        <dbReference type="PROSITE-ProRule" id="PRU01240"/>
    </source>
</evidence>
<dbReference type="Proteomes" id="UP000256661">
    <property type="component" value="Unassembled WGS sequence"/>
</dbReference>
<dbReference type="PANTHER" id="PTHR43806:SF11">
    <property type="entry name" value="CEREVISIN-RELATED"/>
    <property type="match status" value="1"/>
</dbReference>
<evidence type="ECO:0000256" key="2">
    <source>
        <dbReference type="ARBA" id="ARBA00022670"/>
    </source>
</evidence>
<evidence type="ECO:0000259" key="9">
    <source>
        <dbReference type="Pfam" id="PF00082"/>
    </source>
</evidence>
<dbReference type="Gene3D" id="3.40.50.200">
    <property type="entry name" value="Peptidase S8/S53 domain"/>
    <property type="match status" value="1"/>
</dbReference>
<evidence type="ECO:0000256" key="1">
    <source>
        <dbReference type="ARBA" id="ARBA00011073"/>
    </source>
</evidence>
<dbReference type="OrthoDB" id="9766923at2"/>
<keyword evidence="3 5" id="KW-0378">Hydrolase</keyword>
<feature type="domain" description="Inhibitor I9" evidence="10">
    <location>
        <begin position="64"/>
        <end position="103"/>
    </location>
</feature>
<evidence type="ECO:0000259" key="10">
    <source>
        <dbReference type="Pfam" id="PF05922"/>
    </source>
</evidence>
<comment type="similarity">
    <text evidence="1 5 6">Belongs to the peptidase S8 family.</text>
</comment>
<dbReference type="AlphaFoldDB" id="A0A3D9SUF2"/>